<evidence type="ECO:0000313" key="1">
    <source>
        <dbReference type="EMBL" id="CUS20904.1"/>
    </source>
</evidence>
<keyword evidence="2" id="KW-1185">Reference proteome</keyword>
<proteinExistence type="predicted"/>
<dbReference type="OrthoDB" id="376826at2759"/>
<name>A0A0N7ML01_9SACH</name>
<dbReference type="AlphaFoldDB" id="A0A0N7ML01"/>
<sequence>MSDSVESSRSVERAKTFPLLQQTHEFLAQLPACRILEANAKPIISSIASSKPAKWASPAAKVADNIADKGLEFAENWAPSLKTKTYQDLCHDALVPFNYSKETVGKAANVTLGAADTYVYEPAHARMSTFRQFYNEKVYDTNGKPLIRGSIDPLVAPCNKRLEAATKAYFPDGEEVPSNGYNTEFSRTLALSANFVQRAVPWVNRKVTDLAMAPYNYTSHVNAVFNHSLDKQENLSLTNSWAATREALCTLNQEALQYAKPKGNNPNITAQ</sequence>
<evidence type="ECO:0000313" key="2">
    <source>
        <dbReference type="Proteomes" id="UP000236544"/>
    </source>
</evidence>
<accession>A0A0N7ML01</accession>
<dbReference type="Pfam" id="PF17316">
    <property type="entry name" value="Perilipin_2"/>
    <property type="match status" value="1"/>
</dbReference>
<dbReference type="Proteomes" id="UP000236544">
    <property type="component" value="Unassembled WGS sequence"/>
</dbReference>
<dbReference type="EMBL" id="LN890542">
    <property type="protein sequence ID" value="CUS20904.1"/>
    <property type="molecule type" value="Genomic_DNA"/>
</dbReference>
<reference evidence="2" key="1">
    <citation type="submission" date="2015-10" db="EMBL/GenBank/DDBJ databases">
        <authorList>
            <person name="Devillers H."/>
        </authorList>
    </citation>
    <scope>NUCLEOTIDE SEQUENCE [LARGE SCALE GENOMIC DNA]</scope>
</reference>
<protein>
    <submittedName>
        <fullName evidence="1">LAQU0S02e01002g1_1</fullName>
    </submittedName>
</protein>
<organism evidence="1 2">
    <name type="scientific">Lachancea quebecensis</name>
    <dbReference type="NCBI Taxonomy" id="1654605"/>
    <lineage>
        <taxon>Eukaryota</taxon>
        <taxon>Fungi</taxon>
        <taxon>Dikarya</taxon>
        <taxon>Ascomycota</taxon>
        <taxon>Saccharomycotina</taxon>
        <taxon>Saccharomycetes</taxon>
        <taxon>Saccharomycetales</taxon>
        <taxon>Saccharomycetaceae</taxon>
        <taxon>Lachancea</taxon>
    </lineage>
</organism>
<gene>
    <name evidence="1" type="ORF">LAQU0_S02e01002g</name>
</gene>